<feature type="binding site" evidence="9">
    <location>
        <position position="203"/>
    </location>
    <ligand>
        <name>substrate</name>
    </ligand>
</feature>
<comment type="catalytic activity">
    <reaction evidence="9">
        <text>L-glutamate + acetyl-CoA = N-acetyl-L-glutamate + CoA + H(+)</text>
        <dbReference type="Rhea" id="RHEA:24292"/>
        <dbReference type="ChEBI" id="CHEBI:15378"/>
        <dbReference type="ChEBI" id="CHEBI:29985"/>
        <dbReference type="ChEBI" id="CHEBI:44337"/>
        <dbReference type="ChEBI" id="CHEBI:57287"/>
        <dbReference type="ChEBI" id="CHEBI:57288"/>
        <dbReference type="EC" id="2.3.1.1"/>
    </reaction>
</comment>
<comment type="similarity">
    <text evidence="1 9">Belongs to the ArgJ family.</text>
</comment>
<evidence type="ECO:0000256" key="4">
    <source>
        <dbReference type="ARBA" id="ARBA00022605"/>
    </source>
</evidence>
<dbReference type="Proteomes" id="UP001168575">
    <property type="component" value="Unassembled WGS sequence"/>
</dbReference>
<dbReference type="Gene3D" id="3.60.70.12">
    <property type="entry name" value="L-amino peptidase D-ALA esterase/amidase"/>
    <property type="match status" value="1"/>
</dbReference>
<feature type="binding site" evidence="9">
    <location>
        <position position="192"/>
    </location>
    <ligand>
        <name>substrate</name>
    </ligand>
</feature>
<feature type="chain" id="PRO_5041495985" description="Arginine biosynthesis bifunctional protein ArgJ alpha chain" evidence="9">
    <location>
        <begin position="1"/>
        <end position="202"/>
    </location>
</feature>
<dbReference type="InterPro" id="IPR002813">
    <property type="entry name" value="Arg_biosynth_ArgJ"/>
</dbReference>
<keyword evidence="4 9" id="KW-0028">Amino-acid biosynthesis</keyword>
<feature type="active site" description="Nucleophile" evidence="9">
    <location>
        <position position="203"/>
    </location>
</feature>
<proteinExistence type="inferred from homology"/>
<evidence type="ECO:0000256" key="6">
    <source>
        <dbReference type="ARBA" id="ARBA00022813"/>
    </source>
</evidence>
<comment type="subcellular location">
    <subcellularLocation>
        <location evidence="9">Cytoplasm</location>
    </subcellularLocation>
</comment>
<dbReference type="FunFam" id="3.10.20.340:FF:000001">
    <property type="entry name" value="Arginine biosynthesis bifunctional protein ArgJ, chloroplastic"/>
    <property type="match status" value="1"/>
</dbReference>
<name>A0AA43U9X6_9ACTN</name>
<evidence type="ECO:0000313" key="11">
    <source>
        <dbReference type="Proteomes" id="UP001168575"/>
    </source>
</evidence>
<dbReference type="FunFam" id="3.60.70.12:FF:000001">
    <property type="entry name" value="Arginine biosynthesis bifunctional protein ArgJ, chloroplastic"/>
    <property type="match status" value="1"/>
</dbReference>
<keyword evidence="9" id="KW-0511">Multifunctional enzyme</keyword>
<evidence type="ECO:0000256" key="3">
    <source>
        <dbReference type="ARBA" id="ARBA00022571"/>
    </source>
</evidence>
<evidence type="ECO:0000256" key="5">
    <source>
        <dbReference type="ARBA" id="ARBA00022679"/>
    </source>
</evidence>
<keyword evidence="6 9" id="KW-0068">Autocatalytic cleavage</keyword>
<feature type="binding site" evidence="9">
    <location>
        <position position="162"/>
    </location>
    <ligand>
        <name>substrate</name>
    </ligand>
</feature>
<dbReference type="AlphaFoldDB" id="A0AA43U9X6"/>
<dbReference type="NCBIfam" id="TIGR00120">
    <property type="entry name" value="ArgJ"/>
    <property type="match status" value="1"/>
</dbReference>
<evidence type="ECO:0000256" key="8">
    <source>
        <dbReference type="ARBA" id="ARBA00049439"/>
    </source>
</evidence>
<evidence type="ECO:0000256" key="9">
    <source>
        <dbReference type="HAMAP-Rule" id="MF_01106"/>
    </source>
</evidence>
<comment type="caution">
    <text evidence="10">The sequence shown here is derived from an EMBL/GenBank/DDBJ whole genome shotgun (WGS) entry which is preliminary data.</text>
</comment>
<dbReference type="Pfam" id="PF01960">
    <property type="entry name" value="ArgJ"/>
    <property type="match status" value="1"/>
</dbReference>
<dbReference type="GO" id="GO:0004358">
    <property type="term" value="F:L-glutamate N-acetyltransferase activity, acting on acetyl-L-ornithine as donor"/>
    <property type="evidence" value="ECO:0007669"/>
    <property type="project" value="UniProtKB-UniRule"/>
</dbReference>
<dbReference type="CDD" id="cd02152">
    <property type="entry name" value="OAT"/>
    <property type="match status" value="1"/>
</dbReference>
<evidence type="ECO:0000256" key="1">
    <source>
        <dbReference type="ARBA" id="ARBA00006774"/>
    </source>
</evidence>
<dbReference type="Gene3D" id="3.10.20.340">
    <property type="entry name" value="ArgJ beta chain, C-terminal domain"/>
    <property type="match status" value="1"/>
</dbReference>
<dbReference type="InterPro" id="IPR016117">
    <property type="entry name" value="ArgJ-like_dom_sf"/>
</dbReference>
<comment type="pathway">
    <text evidence="9">Amino-acid biosynthesis; L-arginine biosynthesis; L-ornithine and N-acetyl-L-glutamate from L-glutamate and N(2)-acetyl-L-ornithine (cyclic): step 1/1.</text>
</comment>
<keyword evidence="5 9" id="KW-0808">Transferase</keyword>
<dbReference type="GO" id="GO:0006526">
    <property type="term" value="P:L-arginine biosynthetic process"/>
    <property type="evidence" value="ECO:0007669"/>
    <property type="project" value="UniProtKB-UniRule"/>
</dbReference>
<dbReference type="PANTHER" id="PTHR23100">
    <property type="entry name" value="ARGININE BIOSYNTHESIS BIFUNCTIONAL PROTEIN ARGJ"/>
    <property type="match status" value="1"/>
</dbReference>
<accession>A0AA43U9X6</accession>
<reference evidence="10" key="1">
    <citation type="submission" date="2023-07" db="EMBL/GenBank/DDBJ databases">
        <title>Between Cages and Wild: Unraveling the Impact of Captivity on Animal Microbiomes and Antimicrobial Resistance.</title>
        <authorList>
            <person name="Schmartz G.P."/>
            <person name="Rehner J."/>
            <person name="Schuff M.J."/>
            <person name="Becker S.L."/>
            <person name="Kravczyk M."/>
            <person name="Gurevich A."/>
            <person name="Francke R."/>
            <person name="Mueller R."/>
            <person name="Keller V."/>
            <person name="Keller A."/>
        </authorList>
    </citation>
    <scope>NUCLEOTIDE SEQUENCE</scope>
    <source>
        <strain evidence="10">S12M_St_49</strain>
    </source>
</reference>
<dbReference type="HAMAP" id="MF_01106">
    <property type="entry name" value="ArgJ"/>
    <property type="match status" value="1"/>
</dbReference>
<dbReference type="GO" id="GO:0005737">
    <property type="term" value="C:cytoplasm"/>
    <property type="evidence" value="ECO:0007669"/>
    <property type="project" value="UniProtKB-SubCell"/>
</dbReference>
<feature type="binding site" evidence="9">
    <location>
        <position position="414"/>
    </location>
    <ligand>
        <name>substrate</name>
    </ligand>
</feature>
<dbReference type="SUPFAM" id="SSF56266">
    <property type="entry name" value="DmpA/ArgJ-like"/>
    <property type="match status" value="1"/>
</dbReference>
<feature type="binding site" evidence="9">
    <location>
        <position position="287"/>
    </location>
    <ligand>
        <name>substrate</name>
    </ligand>
</feature>
<dbReference type="EC" id="2.3.1.1" evidence="9"/>
<dbReference type="GO" id="GO:0006592">
    <property type="term" value="P:ornithine biosynthetic process"/>
    <property type="evidence" value="ECO:0007669"/>
    <property type="project" value="TreeGrafter"/>
</dbReference>
<evidence type="ECO:0000256" key="2">
    <source>
        <dbReference type="ARBA" id="ARBA00011475"/>
    </source>
</evidence>
<feature type="site" description="Cleavage; by autolysis" evidence="9">
    <location>
        <begin position="202"/>
        <end position="203"/>
    </location>
</feature>
<feature type="site" description="Involved in the stabilization of negative charge on the oxyanion by the formation of the oxyanion hole" evidence="9">
    <location>
        <position position="125"/>
    </location>
</feature>
<comment type="function">
    <text evidence="9">Catalyzes two activities which are involved in the cyclic version of arginine biosynthesis: the synthesis of N-acetylglutamate from glutamate and acetyl-CoA as the acetyl donor, and of ornithine by transacetylation between N(2)-acetylornithine and glutamate.</text>
</comment>
<dbReference type="InterPro" id="IPR042195">
    <property type="entry name" value="ArgJ_beta_C"/>
</dbReference>
<dbReference type="PANTHER" id="PTHR23100:SF0">
    <property type="entry name" value="ARGININE BIOSYNTHESIS BIFUNCTIONAL PROTEIN ARGJ, MITOCHONDRIAL"/>
    <property type="match status" value="1"/>
</dbReference>
<dbReference type="EMBL" id="JAUMVS010000026">
    <property type="protein sequence ID" value="MDO4841556.1"/>
    <property type="molecule type" value="Genomic_DNA"/>
</dbReference>
<comment type="catalytic activity">
    <reaction evidence="8 9">
        <text>N(2)-acetyl-L-ornithine + L-glutamate = N-acetyl-L-glutamate + L-ornithine</text>
        <dbReference type="Rhea" id="RHEA:15349"/>
        <dbReference type="ChEBI" id="CHEBI:29985"/>
        <dbReference type="ChEBI" id="CHEBI:44337"/>
        <dbReference type="ChEBI" id="CHEBI:46911"/>
        <dbReference type="ChEBI" id="CHEBI:57805"/>
        <dbReference type="EC" id="2.3.1.35"/>
    </reaction>
</comment>
<comment type="subunit">
    <text evidence="2 9">Heterotetramer of two alpha and two beta chains.</text>
</comment>
<comment type="pathway">
    <text evidence="9">Amino-acid biosynthesis; L-arginine biosynthesis; N(2)-acetyl-L-ornithine from L-glutamate: step 1/4.</text>
</comment>
<dbReference type="GO" id="GO:0004042">
    <property type="term" value="F:L-glutamate N-acetyltransferase activity"/>
    <property type="evidence" value="ECO:0007669"/>
    <property type="project" value="UniProtKB-UniRule"/>
</dbReference>
<evidence type="ECO:0000313" key="10">
    <source>
        <dbReference type="EMBL" id="MDO4841556.1"/>
    </source>
</evidence>
<keyword evidence="7 9" id="KW-0012">Acyltransferase</keyword>
<gene>
    <name evidence="9 10" type="primary">argJ</name>
    <name evidence="10" type="ORF">Q3982_02640</name>
</gene>
<feature type="site" description="Involved in the stabilization of negative charge on the oxyanion by the formation of the oxyanion hole" evidence="9">
    <location>
        <position position="126"/>
    </location>
</feature>
<evidence type="ECO:0000256" key="7">
    <source>
        <dbReference type="ARBA" id="ARBA00023315"/>
    </source>
</evidence>
<dbReference type="EC" id="2.3.1.35" evidence="9"/>
<keyword evidence="9" id="KW-0963">Cytoplasm</keyword>
<keyword evidence="3 9" id="KW-0055">Arginine biosynthesis</keyword>
<feature type="chain" id="PRO_5041495986" description="Arginine biosynthesis bifunctional protein ArgJ beta chain" evidence="9">
    <location>
        <begin position="203"/>
        <end position="414"/>
    </location>
</feature>
<organism evidence="10 11">
    <name type="scientific">Phoenicibacter congonensis</name>
    <dbReference type="NCBI Taxonomy" id="1944646"/>
    <lineage>
        <taxon>Bacteria</taxon>
        <taxon>Bacillati</taxon>
        <taxon>Actinomycetota</taxon>
        <taxon>Coriobacteriia</taxon>
        <taxon>Eggerthellales</taxon>
        <taxon>Eggerthellaceae</taxon>
        <taxon>Phoenicibacter</taxon>
    </lineage>
</organism>
<sequence length="414" mass="43320">MATFEIVEKGGITAPAGFKAAGVHAGFRKNPLRLDFALVVADEPAKTTGTFTQNKFCAAPVIFDREQLHAVDGKCGVAAIQAIAINSGNANAATGTDGLEVAKKSAELVAQGVGIDASQVLVSSTGVIGVPLPLEPFEDGIPVAVKKLSTEGGLDAARAIMTTDTRYKQVAVKIDGSELGLDGEFHIGGMVKGSGMIQPNMATMIAVITTDVPLADDVMTTLFRAAVDRSFNCVTVDSDTSTNDTAIFMSSGKGAEIALGTPACDEFKEALNYVCIELAKKIAVDGEGATRIVQVTVDGAKDDADALVAARAVANSPLVKTAIAGHDANWGRVAAALGKSGAEFKQENTDIDFLKMPVLRNGLPIPFDEDEALRRFEETQIDIDCNLGEGGGHAVIWTCDLTHDYISINADYRS</sequence>
<protein>
    <recommendedName>
        <fullName evidence="9">Arginine biosynthesis bifunctional protein ArgJ</fullName>
    </recommendedName>
    <domain>
        <recommendedName>
            <fullName evidence="9">Glutamate N-acetyltransferase</fullName>
            <ecNumber evidence="9">2.3.1.35</ecNumber>
        </recommendedName>
        <alternativeName>
            <fullName evidence="9">Ornithine acetyltransferase</fullName>
            <shortName evidence="9">OATase</shortName>
        </alternativeName>
        <alternativeName>
            <fullName evidence="9">Ornithine transacetylase</fullName>
        </alternativeName>
    </domain>
    <domain>
        <recommendedName>
            <fullName evidence="9">Amino-acid acetyltransferase</fullName>
            <ecNumber evidence="9">2.3.1.1</ecNumber>
        </recommendedName>
        <alternativeName>
            <fullName evidence="9">N-acetylglutamate synthase</fullName>
            <shortName evidence="9">AGSase</shortName>
        </alternativeName>
    </domain>
    <component>
        <recommendedName>
            <fullName evidence="9">Arginine biosynthesis bifunctional protein ArgJ alpha chain</fullName>
        </recommendedName>
    </component>
    <component>
        <recommendedName>
            <fullName evidence="9">Arginine biosynthesis bifunctional protein ArgJ beta chain</fullName>
        </recommendedName>
    </component>
</protein>
<feature type="binding site" evidence="9">
    <location>
        <position position="409"/>
    </location>
    <ligand>
        <name>substrate</name>
    </ligand>
</feature>
<dbReference type="NCBIfam" id="NF003802">
    <property type="entry name" value="PRK05388.1"/>
    <property type="match status" value="1"/>
</dbReference>
<keyword evidence="11" id="KW-1185">Reference proteome</keyword>